<gene>
    <name evidence="9" type="ORF">SAMN02745176_02732</name>
</gene>
<evidence type="ECO:0000313" key="10">
    <source>
        <dbReference type="Proteomes" id="UP000184442"/>
    </source>
</evidence>
<keyword evidence="4 6" id="KW-0949">S-adenosyl-L-methionine</keyword>
<keyword evidence="10" id="KW-1185">Reference proteome</keyword>
<dbReference type="HAMAP" id="MF_01885">
    <property type="entry name" value="tRNA_methyltr_TrmL"/>
    <property type="match status" value="1"/>
</dbReference>
<comment type="catalytic activity">
    <reaction evidence="6">
        <text>cytidine(34) in tRNA + S-adenosyl-L-methionine = 2'-O-methylcytidine(34) in tRNA + S-adenosyl-L-homocysteine + H(+)</text>
        <dbReference type="Rhea" id="RHEA:43084"/>
        <dbReference type="Rhea" id="RHEA-COMP:10331"/>
        <dbReference type="Rhea" id="RHEA-COMP:10332"/>
        <dbReference type="ChEBI" id="CHEBI:15378"/>
        <dbReference type="ChEBI" id="CHEBI:57856"/>
        <dbReference type="ChEBI" id="CHEBI:59789"/>
        <dbReference type="ChEBI" id="CHEBI:74495"/>
        <dbReference type="ChEBI" id="CHEBI:82748"/>
        <dbReference type="EC" id="2.1.1.207"/>
    </reaction>
</comment>
<evidence type="ECO:0000313" key="9">
    <source>
        <dbReference type="EMBL" id="SHJ19158.1"/>
    </source>
</evidence>
<keyword evidence="2 6" id="KW-0489">Methyltransferase</keyword>
<feature type="binding site" evidence="6 7">
    <location>
        <position position="130"/>
    </location>
    <ligand>
        <name>S-adenosyl-L-methionine</name>
        <dbReference type="ChEBI" id="CHEBI:59789"/>
    </ligand>
</feature>
<evidence type="ECO:0000256" key="5">
    <source>
        <dbReference type="ARBA" id="ARBA00022694"/>
    </source>
</evidence>
<dbReference type="EC" id="2.1.1.207" evidence="6"/>
<dbReference type="FunFam" id="3.40.1280.10:FF:000002">
    <property type="entry name" value="Peptidylprolyl isomerase"/>
    <property type="match status" value="1"/>
</dbReference>
<dbReference type="AlphaFoldDB" id="A0A1M6HAB8"/>
<dbReference type="CDD" id="cd18094">
    <property type="entry name" value="SpoU-like_TrmL"/>
    <property type="match status" value="1"/>
</dbReference>
<organism evidence="9 10">
    <name type="scientific">Lutispora thermophila DSM 19022</name>
    <dbReference type="NCBI Taxonomy" id="1122184"/>
    <lineage>
        <taxon>Bacteria</taxon>
        <taxon>Bacillati</taxon>
        <taxon>Bacillota</taxon>
        <taxon>Clostridia</taxon>
        <taxon>Lutisporales</taxon>
        <taxon>Lutisporaceae</taxon>
        <taxon>Lutispora</taxon>
    </lineage>
</organism>
<evidence type="ECO:0000256" key="4">
    <source>
        <dbReference type="ARBA" id="ARBA00022691"/>
    </source>
</evidence>
<dbReference type="NCBIfam" id="TIGR00185">
    <property type="entry name" value="tRNA_yibK_trmL"/>
    <property type="match status" value="1"/>
</dbReference>
<keyword evidence="3 6" id="KW-0808">Transferase</keyword>
<dbReference type="PIRSF" id="PIRSF029256">
    <property type="entry name" value="SpoU_TrmH_prd"/>
    <property type="match status" value="1"/>
</dbReference>
<accession>A0A1M6HAB8</accession>
<dbReference type="PANTHER" id="PTHR42971:SF1">
    <property type="entry name" value="TRNA (CYTIDINE(34)-2'-O)-METHYLTRANSFERASE"/>
    <property type="match status" value="1"/>
</dbReference>
<comment type="function">
    <text evidence="6">Could methylate the ribose at the nucleotide 34 wobble position in tRNA.</text>
</comment>
<dbReference type="Proteomes" id="UP000184442">
    <property type="component" value="Unassembled WGS sequence"/>
</dbReference>
<evidence type="ECO:0000256" key="1">
    <source>
        <dbReference type="ARBA" id="ARBA00022490"/>
    </source>
</evidence>
<evidence type="ECO:0000259" key="8">
    <source>
        <dbReference type="Pfam" id="PF00588"/>
    </source>
</evidence>
<dbReference type="GO" id="GO:0042802">
    <property type="term" value="F:identical protein binding"/>
    <property type="evidence" value="ECO:0007669"/>
    <property type="project" value="UniProtKB-ARBA"/>
</dbReference>
<comment type="similarity">
    <text evidence="6">Belongs to the class IV-like SAM-binding methyltransferase superfamily. RNA methyltransferase TrmH family. TrmL subfamily.</text>
</comment>
<dbReference type="InterPro" id="IPR029026">
    <property type="entry name" value="tRNA_m1G_MTases_N"/>
</dbReference>
<dbReference type="InterPro" id="IPR001537">
    <property type="entry name" value="SpoU_MeTrfase"/>
</dbReference>
<dbReference type="GO" id="GO:0141098">
    <property type="term" value="F:tRNA (cytidine(34)-2'-O)-methyltransferase activity"/>
    <property type="evidence" value="ECO:0007669"/>
    <property type="project" value="RHEA"/>
</dbReference>
<name>A0A1M6HAB8_9FIRM</name>
<comment type="catalytic activity">
    <reaction evidence="6">
        <text>5-carboxymethylaminomethyluridine(34) in tRNA(Leu) + S-adenosyl-L-methionine = 5-carboxymethylaminomethyl-2'-O-methyluridine(34) in tRNA(Leu) + S-adenosyl-L-homocysteine + H(+)</text>
        <dbReference type="Rhea" id="RHEA:43088"/>
        <dbReference type="Rhea" id="RHEA-COMP:10333"/>
        <dbReference type="Rhea" id="RHEA-COMP:10334"/>
        <dbReference type="ChEBI" id="CHEBI:15378"/>
        <dbReference type="ChEBI" id="CHEBI:57856"/>
        <dbReference type="ChEBI" id="CHEBI:59789"/>
        <dbReference type="ChEBI" id="CHEBI:74508"/>
        <dbReference type="ChEBI" id="CHEBI:74511"/>
        <dbReference type="EC" id="2.1.1.207"/>
    </reaction>
</comment>
<keyword evidence="5 6" id="KW-0819">tRNA processing</keyword>
<evidence type="ECO:0000256" key="6">
    <source>
        <dbReference type="HAMAP-Rule" id="MF_01885"/>
    </source>
</evidence>
<evidence type="ECO:0000256" key="3">
    <source>
        <dbReference type="ARBA" id="ARBA00022679"/>
    </source>
</evidence>
<feature type="domain" description="tRNA/rRNA methyltransferase SpoU type" evidence="8">
    <location>
        <begin position="3"/>
        <end position="142"/>
    </location>
</feature>
<dbReference type="PANTHER" id="PTHR42971">
    <property type="entry name" value="TRNA (CYTIDINE(34)-2'-O)-METHYLTRANSFERASE"/>
    <property type="match status" value="1"/>
</dbReference>
<evidence type="ECO:0000256" key="2">
    <source>
        <dbReference type="ARBA" id="ARBA00022603"/>
    </source>
</evidence>
<dbReference type="InterPro" id="IPR029028">
    <property type="entry name" value="Alpha/beta_knot_MTases"/>
</dbReference>
<feature type="binding site" evidence="6 7">
    <location>
        <position position="122"/>
    </location>
    <ligand>
        <name>S-adenosyl-L-methionine</name>
        <dbReference type="ChEBI" id="CHEBI:59789"/>
    </ligand>
</feature>
<dbReference type="GO" id="GO:0005737">
    <property type="term" value="C:cytoplasm"/>
    <property type="evidence" value="ECO:0007669"/>
    <property type="project" value="UniProtKB-SubCell"/>
</dbReference>
<dbReference type="Pfam" id="PF00588">
    <property type="entry name" value="SpoU_methylase"/>
    <property type="match status" value="1"/>
</dbReference>
<dbReference type="EMBL" id="FQZS01000019">
    <property type="protein sequence ID" value="SHJ19158.1"/>
    <property type="molecule type" value="Genomic_DNA"/>
</dbReference>
<evidence type="ECO:0000256" key="7">
    <source>
        <dbReference type="PIRSR" id="PIRSR029256-1"/>
    </source>
</evidence>
<proteinExistence type="inferred from homology"/>
<dbReference type="Gene3D" id="3.40.1280.10">
    <property type="match status" value="1"/>
</dbReference>
<dbReference type="RefSeq" id="WP_073026722.1">
    <property type="nucleotide sequence ID" value="NZ_FQZS01000019.1"/>
</dbReference>
<comment type="caution">
    <text evidence="6">Lacks conserved residue(s) required for the propagation of feature annotation.</text>
</comment>
<comment type="subcellular location">
    <subcellularLocation>
        <location evidence="6">Cytoplasm</location>
    </subcellularLocation>
</comment>
<dbReference type="SUPFAM" id="SSF75217">
    <property type="entry name" value="alpha/beta knot"/>
    <property type="match status" value="1"/>
</dbReference>
<dbReference type="OrthoDB" id="9789043at2"/>
<dbReference type="InterPro" id="IPR016914">
    <property type="entry name" value="TrmL"/>
</dbReference>
<feature type="binding site" evidence="6 7">
    <location>
        <position position="101"/>
    </location>
    <ligand>
        <name>S-adenosyl-L-methionine</name>
        <dbReference type="ChEBI" id="CHEBI:59789"/>
    </ligand>
</feature>
<dbReference type="GO" id="GO:0141102">
    <property type="term" value="F:tRNA (5-carboxymethylaminomethyluridine(34)-2'-O)-methyltransferase activity"/>
    <property type="evidence" value="ECO:0007669"/>
    <property type="project" value="RHEA"/>
</dbReference>
<dbReference type="STRING" id="1122184.SAMN02745176_02732"/>
<dbReference type="GO" id="GO:0003723">
    <property type="term" value="F:RNA binding"/>
    <property type="evidence" value="ECO:0007669"/>
    <property type="project" value="InterPro"/>
</dbReference>
<reference evidence="9 10" key="1">
    <citation type="submission" date="2016-11" db="EMBL/GenBank/DDBJ databases">
        <authorList>
            <person name="Jaros S."/>
            <person name="Januszkiewicz K."/>
            <person name="Wedrychowicz H."/>
        </authorList>
    </citation>
    <scope>NUCLEOTIDE SEQUENCE [LARGE SCALE GENOMIC DNA]</scope>
    <source>
        <strain evidence="9 10">DSM 19022</strain>
    </source>
</reference>
<sequence>MSINVVLVEPEIPQNTGNIARTCAATGCKLHLVKPLGFSVEDKYLKRAGLDYWNLVDITYYDNLDAFFEAHKGGNFFYSTTKGKYRHSDMKYEDNCYILFGKETAGLPKSLLSANPERCIRVPMIDEARSLNLSNSVAVVVYEALRQLGYPNLR</sequence>
<keyword evidence="1 6" id="KW-0963">Cytoplasm</keyword>
<protein>
    <recommendedName>
        <fullName evidence="6">Putative tRNA (cytidine(34)-2'-O)-methyltransferase</fullName>
        <ecNumber evidence="6">2.1.1.207</ecNumber>
    </recommendedName>
    <alternativeName>
        <fullName evidence="6">tRNA (cytidine/uridine-2'-O-)-methyltransferase</fullName>
    </alternativeName>
</protein>
<dbReference type="GO" id="GO:0002130">
    <property type="term" value="P:wobble position ribose methylation"/>
    <property type="evidence" value="ECO:0007669"/>
    <property type="project" value="TreeGrafter"/>
</dbReference>